<dbReference type="EMBL" id="VOLR01000006">
    <property type="protein sequence ID" value="TWX61289.1"/>
    <property type="molecule type" value="Genomic_DNA"/>
</dbReference>
<gene>
    <name evidence="3" type="ORF">ESZ26_06000</name>
    <name evidence="4" type="ORF">ESZ27_08040</name>
</gene>
<evidence type="ECO:0000259" key="2">
    <source>
        <dbReference type="Pfam" id="PF13474"/>
    </source>
</evidence>
<dbReference type="Proteomes" id="UP000321917">
    <property type="component" value="Unassembled WGS sequence"/>
</dbReference>
<sequence>MIKIIICLIGLCFFNVNLFANSDIDKVLDTFHQAAGDADQKVYLDLLDEQAVFLGTDGQERWTKKQFTDFVIPYFSQGQGWRYTPRQRNITLIASANNSEQLAFFDELLDNSNYGECRGAGVLKLTPDGWKILQYNLSIPVPNSISADVVSKIKEYHQKNR</sequence>
<dbReference type="Gene3D" id="3.10.450.50">
    <property type="match status" value="1"/>
</dbReference>
<dbReference type="OrthoDB" id="271716at2"/>
<feature type="domain" description="SnoaL-like" evidence="2">
    <location>
        <begin position="24"/>
        <end position="142"/>
    </location>
</feature>
<dbReference type="InterPro" id="IPR037401">
    <property type="entry name" value="SnoaL-like"/>
</dbReference>
<evidence type="ECO:0000313" key="4">
    <source>
        <dbReference type="EMBL" id="TWX67664.1"/>
    </source>
</evidence>
<proteinExistence type="predicted"/>
<reference evidence="4 6" key="1">
    <citation type="submission" date="2019-07" db="EMBL/GenBank/DDBJ databases">
        <title>Genomes of sea-ice associated Colwellia species.</title>
        <authorList>
            <person name="Bowman J.P."/>
        </authorList>
    </citation>
    <scope>NUCLEOTIDE SEQUENCE [LARGE SCALE GENOMIC DNA]</scope>
    <source>
        <strain evidence="3 5">ACAM 607</strain>
        <strain evidence="4 6">IC036</strain>
    </source>
</reference>
<dbReference type="RefSeq" id="WP_146798839.1">
    <property type="nucleotide sequence ID" value="NZ_VOLP01000007.1"/>
</dbReference>
<evidence type="ECO:0000313" key="3">
    <source>
        <dbReference type="EMBL" id="TWX61289.1"/>
    </source>
</evidence>
<feature type="signal peptide" evidence="1">
    <location>
        <begin position="1"/>
        <end position="22"/>
    </location>
</feature>
<comment type="caution">
    <text evidence="4">The sequence shown here is derived from an EMBL/GenBank/DDBJ whole genome shotgun (WGS) entry which is preliminary data.</text>
</comment>
<evidence type="ECO:0000256" key="1">
    <source>
        <dbReference type="SAM" id="SignalP"/>
    </source>
</evidence>
<accession>A0A5C6QF58</accession>
<dbReference type="SUPFAM" id="SSF54427">
    <property type="entry name" value="NTF2-like"/>
    <property type="match status" value="1"/>
</dbReference>
<organism evidence="4 6">
    <name type="scientific">Colwellia hornerae</name>
    <dbReference type="NCBI Taxonomy" id="89402"/>
    <lineage>
        <taxon>Bacteria</taxon>
        <taxon>Pseudomonadati</taxon>
        <taxon>Pseudomonadota</taxon>
        <taxon>Gammaproteobacteria</taxon>
        <taxon>Alteromonadales</taxon>
        <taxon>Colwelliaceae</taxon>
        <taxon>Colwellia</taxon>
    </lineage>
</organism>
<protein>
    <submittedName>
        <fullName evidence="4">Nuclear transport factor 2 family protein</fullName>
    </submittedName>
</protein>
<dbReference type="AlphaFoldDB" id="A0A5C6QF58"/>
<keyword evidence="1" id="KW-0732">Signal</keyword>
<dbReference type="InterPro" id="IPR032710">
    <property type="entry name" value="NTF2-like_dom_sf"/>
</dbReference>
<feature type="chain" id="PRO_5023032462" evidence="1">
    <location>
        <begin position="23"/>
        <end position="161"/>
    </location>
</feature>
<name>A0A5C6QF58_9GAMM</name>
<dbReference type="Proteomes" id="UP000321525">
    <property type="component" value="Unassembled WGS sequence"/>
</dbReference>
<dbReference type="EMBL" id="VOLQ01000012">
    <property type="protein sequence ID" value="TWX67664.1"/>
    <property type="molecule type" value="Genomic_DNA"/>
</dbReference>
<evidence type="ECO:0000313" key="5">
    <source>
        <dbReference type="Proteomes" id="UP000321525"/>
    </source>
</evidence>
<keyword evidence="5" id="KW-1185">Reference proteome</keyword>
<evidence type="ECO:0000313" key="6">
    <source>
        <dbReference type="Proteomes" id="UP000321917"/>
    </source>
</evidence>
<dbReference type="Pfam" id="PF13474">
    <property type="entry name" value="SnoaL_3"/>
    <property type="match status" value="1"/>
</dbReference>